<name>A0A2T8IBJ7_9POAL</name>
<dbReference type="EMBL" id="CM008052">
    <property type="protein sequence ID" value="PVH35035.1"/>
    <property type="molecule type" value="Genomic_DNA"/>
</dbReference>
<dbReference type="Gramene" id="PVH35035">
    <property type="protein sequence ID" value="PVH35035"/>
    <property type="gene ID" value="PAHAL_7G091400"/>
</dbReference>
<gene>
    <name evidence="1" type="ORF">PAHAL_7G091400</name>
</gene>
<dbReference type="Proteomes" id="UP000243499">
    <property type="component" value="Chromosome 7"/>
</dbReference>
<protein>
    <submittedName>
        <fullName evidence="1">Uncharacterized protein</fullName>
    </submittedName>
</protein>
<organism evidence="1">
    <name type="scientific">Panicum hallii</name>
    <dbReference type="NCBI Taxonomy" id="206008"/>
    <lineage>
        <taxon>Eukaryota</taxon>
        <taxon>Viridiplantae</taxon>
        <taxon>Streptophyta</taxon>
        <taxon>Embryophyta</taxon>
        <taxon>Tracheophyta</taxon>
        <taxon>Spermatophyta</taxon>
        <taxon>Magnoliopsida</taxon>
        <taxon>Liliopsida</taxon>
        <taxon>Poales</taxon>
        <taxon>Poaceae</taxon>
        <taxon>PACMAD clade</taxon>
        <taxon>Panicoideae</taxon>
        <taxon>Panicodae</taxon>
        <taxon>Paniceae</taxon>
        <taxon>Panicinae</taxon>
        <taxon>Panicum</taxon>
        <taxon>Panicum sect. Panicum</taxon>
    </lineage>
</organism>
<proteinExistence type="predicted"/>
<reference evidence="1" key="1">
    <citation type="submission" date="2018-04" db="EMBL/GenBank/DDBJ databases">
        <title>WGS assembly of Panicum hallii.</title>
        <authorList>
            <person name="Lovell J."/>
            <person name="Jenkins J."/>
            <person name="Lowry D."/>
            <person name="Mamidi S."/>
            <person name="Sreedasyam A."/>
            <person name="Weng X."/>
            <person name="Barry K."/>
            <person name="Bonette J."/>
            <person name="Campitelli B."/>
            <person name="Daum C."/>
            <person name="Gordon S."/>
            <person name="Gould B."/>
            <person name="Lipzen A."/>
            <person name="Macqueen A."/>
            <person name="Palacio-Mejia J."/>
            <person name="Plott C."/>
            <person name="Shakirov E."/>
            <person name="Shu S."/>
            <person name="Yoshinaga Y."/>
            <person name="Zane M."/>
            <person name="Rokhsar D."/>
            <person name="Grimwood J."/>
            <person name="Schmutz J."/>
            <person name="Juenger T."/>
        </authorList>
    </citation>
    <scope>NUCLEOTIDE SEQUENCE [LARGE SCALE GENOMIC DNA]</scope>
    <source>
        <strain evidence="1">FIL2</strain>
    </source>
</reference>
<evidence type="ECO:0000313" key="1">
    <source>
        <dbReference type="EMBL" id="PVH35035.1"/>
    </source>
</evidence>
<sequence>MVALLGLEQQPLVNIWPSHRMDWISSRRFRGTPIMTTMRSDGLDRRRPSVISRSLWLELLVSSRLPPSSGGAGQRYWREKGRDGWRRGRFDSFFIFLW</sequence>
<dbReference type="AlphaFoldDB" id="A0A2T8IBJ7"/>
<accession>A0A2T8IBJ7</accession>